<feature type="region of interest" description="Disordered" evidence="1">
    <location>
        <begin position="1"/>
        <end position="122"/>
    </location>
</feature>
<comment type="caution">
    <text evidence="2">The sequence shown here is derived from an EMBL/GenBank/DDBJ whole genome shotgun (WGS) entry which is preliminary data.</text>
</comment>
<reference evidence="2 3" key="1">
    <citation type="submission" date="2016-08" db="EMBL/GenBank/DDBJ databases">
        <authorList>
            <person name="Seilhamer J.J."/>
        </authorList>
    </citation>
    <scope>NUCLEOTIDE SEQUENCE [LARGE SCALE GENOMIC DNA]</scope>
    <source>
        <strain evidence="2 3">CFBP7245</strain>
    </source>
</reference>
<dbReference type="Proteomes" id="UP000238908">
    <property type="component" value="Unassembled WGS sequence"/>
</dbReference>
<name>A0A2S7C1J3_9XANT</name>
<feature type="compositionally biased region" description="Low complexity" evidence="1">
    <location>
        <begin position="28"/>
        <end position="41"/>
    </location>
</feature>
<evidence type="ECO:0000313" key="2">
    <source>
        <dbReference type="EMBL" id="PPU55448.1"/>
    </source>
</evidence>
<gene>
    <name evidence="2" type="ORF">XdyCFBP7245_13535</name>
</gene>
<evidence type="ECO:0000313" key="3">
    <source>
        <dbReference type="Proteomes" id="UP000238908"/>
    </source>
</evidence>
<sequence>MPSSSANRNATVPDTAIAAQASVRSKPKPAAAPAFAAATPANDMQPFGQLDTGNPAHSTPAAAVVSRAPQDAQLSRASIKRAPLQKDAATQQRVQQHTAAQAPGPVSTVAAPQASAADDAARSSTPVHLLALTTSPDAWLDHALPAGQQGPVQLRIWVADPEAGAFRQWLDRLRKAYSQRNVPAQLDIARDPRLPTDRVRVETVSPTQPK</sequence>
<evidence type="ECO:0000256" key="1">
    <source>
        <dbReference type="SAM" id="MobiDB-lite"/>
    </source>
</evidence>
<feature type="compositionally biased region" description="Polar residues" evidence="1">
    <location>
        <begin position="88"/>
        <end position="99"/>
    </location>
</feature>
<accession>A0A2S7C1J3</accession>
<feature type="compositionally biased region" description="Basic and acidic residues" evidence="1">
    <location>
        <begin position="188"/>
        <end position="201"/>
    </location>
</feature>
<feature type="compositionally biased region" description="Polar residues" evidence="1">
    <location>
        <begin position="1"/>
        <end position="12"/>
    </location>
</feature>
<feature type="region of interest" description="Disordered" evidence="1">
    <location>
        <begin position="188"/>
        <end position="210"/>
    </location>
</feature>
<protein>
    <submittedName>
        <fullName evidence="2">Uncharacterized protein</fullName>
    </submittedName>
</protein>
<dbReference type="RefSeq" id="WP_104616129.1">
    <property type="nucleotide sequence ID" value="NZ_JBHLXZ010000019.1"/>
</dbReference>
<proteinExistence type="predicted"/>
<dbReference type="EMBL" id="MDEE01000019">
    <property type="protein sequence ID" value="PPU55448.1"/>
    <property type="molecule type" value="Genomic_DNA"/>
</dbReference>
<feature type="compositionally biased region" description="Low complexity" evidence="1">
    <location>
        <begin position="105"/>
        <end position="122"/>
    </location>
</feature>
<dbReference type="AlphaFoldDB" id="A0A2S7C1J3"/>
<organism evidence="2 3">
    <name type="scientific">Xanthomonas dyei</name>
    <dbReference type="NCBI Taxonomy" id="743699"/>
    <lineage>
        <taxon>Bacteria</taxon>
        <taxon>Pseudomonadati</taxon>
        <taxon>Pseudomonadota</taxon>
        <taxon>Gammaproteobacteria</taxon>
        <taxon>Lysobacterales</taxon>
        <taxon>Lysobacteraceae</taxon>
        <taxon>Xanthomonas</taxon>
    </lineage>
</organism>